<evidence type="ECO:0000256" key="1">
    <source>
        <dbReference type="SAM" id="MobiDB-lite"/>
    </source>
</evidence>
<dbReference type="SUPFAM" id="SSF57997">
    <property type="entry name" value="Tropomyosin"/>
    <property type="match status" value="1"/>
</dbReference>
<organism evidence="2 3">
    <name type="scientific">Actinophytocola gossypii</name>
    <dbReference type="NCBI Taxonomy" id="2812003"/>
    <lineage>
        <taxon>Bacteria</taxon>
        <taxon>Bacillati</taxon>
        <taxon>Actinomycetota</taxon>
        <taxon>Actinomycetes</taxon>
        <taxon>Pseudonocardiales</taxon>
        <taxon>Pseudonocardiaceae</taxon>
    </lineage>
</organism>
<keyword evidence="3" id="KW-1185">Reference proteome</keyword>
<dbReference type="RefSeq" id="WP_260193928.1">
    <property type="nucleotide sequence ID" value="NZ_JAFFZE010000017.1"/>
</dbReference>
<proteinExistence type="predicted"/>
<reference evidence="2 3" key="1">
    <citation type="submission" date="2021-02" db="EMBL/GenBank/DDBJ databases">
        <title>Actinophytocola xerophila sp. nov., isolated from soil of cotton cropping field.</title>
        <authorList>
            <person name="Huang R."/>
            <person name="Chen X."/>
            <person name="Ge X."/>
            <person name="Liu W."/>
        </authorList>
    </citation>
    <scope>NUCLEOTIDE SEQUENCE [LARGE SCALE GENOMIC DNA]</scope>
    <source>
        <strain evidence="2 3">S1-96</strain>
    </source>
</reference>
<evidence type="ECO:0000313" key="3">
    <source>
        <dbReference type="Proteomes" id="UP001156441"/>
    </source>
</evidence>
<evidence type="ECO:0000313" key="2">
    <source>
        <dbReference type="EMBL" id="MCT2586137.1"/>
    </source>
</evidence>
<dbReference type="Gene3D" id="1.20.5.340">
    <property type="match status" value="1"/>
</dbReference>
<feature type="compositionally biased region" description="Basic and acidic residues" evidence="1">
    <location>
        <begin position="28"/>
        <end position="37"/>
    </location>
</feature>
<sequence>MMSNSRPTDMPEPLHYSPVARPYPPISERARPAEPEVRIPAMAPSELQRQVSQSKNDIESVYTLLTETNKTVATIDHRVTTIAVIQQRHDHRLGLLDLLQESTTRVEAHQYHQDTRLDTIEATLHTHTTRLDTIEATLRTHDTRLEGIDTRLDSIDTRLDGIDTRLDSIDATLREHDKRFDVIDARLGGVEKRIDGLDSKVDAIGVQLAEVLAVVRGGGQRRPAEK</sequence>
<accession>A0ABT2JE48</accession>
<protein>
    <recommendedName>
        <fullName evidence="4">t-SNARE coiled-coil homology domain-containing protein</fullName>
    </recommendedName>
</protein>
<feature type="region of interest" description="Disordered" evidence="1">
    <location>
        <begin position="1"/>
        <end position="37"/>
    </location>
</feature>
<name>A0ABT2JE48_9PSEU</name>
<dbReference type="EMBL" id="JAFFZE010000017">
    <property type="protein sequence ID" value="MCT2586137.1"/>
    <property type="molecule type" value="Genomic_DNA"/>
</dbReference>
<gene>
    <name evidence="2" type="ORF">JT362_23750</name>
</gene>
<dbReference type="Proteomes" id="UP001156441">
    <property type="component" value="Unassembled WGS sequence"/>
</dbReference>
<evidence type="ECO:0008006" key="4">
    <source>
        <dbReference type="Google" id="ProtNLM"/>
    </source>
</evidence>
<comment type="caution">
    <text evidence="2">The sequence shown here is derived from an EMBL/GenBank/DDBJ whole genome shotgun (WGS) entry which is preliminary data.</text>
</comment>